<evidence type="ECO:0000259" key="8">
    <source>
        <dbReference type="Pfam" id="PF00884"/>
    </source>
</evidence>
<accession>A0ABS9D4M4</accession>
<feature type="chain" id="PRO_5045207616" evidence="7">
    <location>
        <begin position="27"/>
        <end position="524"/>
    </location>
</feature>
<feature type="signal peptide" evidence="7">
    <location>
        <begin position="1"/>
        <end position="26"/>
    </location>
</feature>
<dbReference type="SUPFAM" id="SSF53649">
    <property type="entry name" value="Alkaline phosphatase-like"/>
    <property type="match status" value="1"/>
</dbReference>
<evidence type="ECO:0000256" key="7">
    <source>
        <dbReference type="SAM" id="SignalP"/>
    </source>
</evidence>
<keyword evidence="5" id="KW-0378">Hydrolase</keyword>
<feature type="domain" description="Sulfatase N-terminal" evidence="8">
    <location>
        <begin position="48"/>
        <end position="417"/>
    </location>
</feature>
<comment type="caution">
    <text evidence="9">The sequence shown here is derived from an EMBL/GenBank/DDBJ whole genome shotgun (WGS) entry which is preliminary data.</text>
</comment>
<dbReference type="Pfam" id="PF00884">
    <property type="entry name" value="Sulfatase"/>
    <property type="match status" value="1"/>
</dbReference>
<dbReference type="PROSITE" id="PS00149">
    <property type="entry name" value="SULFATASE_2"/>
    <property type="match status" value="1"/>
</dbReference>
<dbReference type="PANTHER" id="PTHR42693">
    <property type="entry name" value="ARYLSULFATASE FAMILY MEMBER"/>
    <property type="match status" value="1"/>
</dbReference>
<organism evidence="9 10">
    <name type="scientific">Paraglaciecola algarum</name>
    <dbReference type="NCBI Taxonomy" id="3050085"/>
    <lineage>
        <taxon>Bacteria</taxon>
        <taxon>Pseudomonadati</taxon>
        <taxon>Pseudomonadota</taxon>
        <taxon>Gammaproteobacteria</taxon>
        <taxon>Alteromonadales</taxon>
        <taxon>Alteromonadaceae</taxon>
        <taxon>Paraglaciecola</taxon>
    </lineage>
</organism>
<dbReference type="Gene3D" id="3.40.720.10">
    <property type="entry name" value="Alkaline Phosphatase, subunit A"/>
    <property type="match status" value="1"/>
</dbReference>
<comment type="cofactor">
    <cofactor evidence="1">
        <name>Ca(2+)</name>
        <dbReference type="ChEBI" id="CHEBI:29108"/>
    </cofactor>
</comment>
<dbReference type="CDD" id="cd16155">
    <property type="entry name" value="sulfatase_like"/>
    <property type="match status" value="1"/>
</dbReference>
<dbReference type="InterPro" id="IPR000917">
    <property type="entry name" value="Sulfatase_N"/>
</dbReference>
<protein>
    <submittedName>
        <fullName evidence="9">Sulfatase-like hydrolase/transferase</fullName>
    </submittedName>
</protein>
<dbReference type="PROSITE" id="PS51257">
    <property type="entry name" value="PROKAR_LIPOPROTEIN"/>
    <property type="match status" value="1"/>
</dbReference>
<dbReference type="RefSeq" id="WP_235311423.1">
    <property type="nucleotide sequence ID" value="NZ_JAKGAS010000003.1"/>
</dbReference>
<evidence type="ECO:0000256" key="6">
    <source>
        <dbReference type="ARBA" id="ARBA00022837"/>
    </source>
</evidence>
<keyword evidence="10" id="KW-1185">Reference proteome</keyword>
<evidence type="ECO:0000256" key="2">
    <source>
        <dbReference type="ARBA" id="ARBA00008779"/>
    </source>
</evidence>
<name>A0ABS9D4M4_9ALTE</name>
<keyword evidence="6" id="KW-0106">Calcium</keyword>
<comment type="similarity">
    <text evidence="2">Belongs to the sulfatase family.</text>
</comment>
<evidence type="ECO:0000313" key="10">
    <source>
        <dbReference type="Proteomes" id="UP001521137"/>
    </source>
</evidence>
<dbReference type="InterPro" id="IPR024607">
    <property type="entry name" value="Sulfatase_CS"/>
</dbReference>
<dbReference type="PANTHER" id="PTHR42693:SF42">
    <property type="entry name" value="ARYLSULFATASE G"/>
    <property type="match status" value="1"/>
</dbReference>
<evidence type="ECO:0000256" key="1">
    <source>
        <dbReference type="ARBA" id="ARBA00001913"/>
    </source>
</evidence>
<evidence type="ECO:0000256" key="4">
    <source>
        <dbReference type="ARBA" id="ARBA00022729"/>
    </source>
</evidence>
<dbReference type="InterPro" id="IPR050738">
    <property type="entry name" value="Sulfatase"/>
</dbReference>
<dbReference type="InterPro" id="IPR017850">
    <property type="entry name" value="Alkaline_phosphatase_core_sf"/>
</dbReference>
<evidence type="ECO:0000256" key="3">
    <source>
        <dbReference type="ARBA" id="ARBA00022723"/>
    </source>
</evidence>
<dbReference type="EMBL" id="JAKGAS010000003">
    <property type="protein sequence ID" value="MCF2947893.1"/>
    <property type="molecule type" value="Genomic_DNA"/>
</dbReference>
<proteinExistence type="inferred from homology"/>
<dbReference type="Proteomes" id="UP001521137">
    <property type="component" value="Unassembled WGS sequence"/>
</dbReference>
<keyword evidence="4 7" id="KW-0732">Signal</keyword>
<keyword evidence="3" id="KW-0479">Metal-binding</keyword>
<gene>
    <name evidence="9" type="ORF">L0668_07235</name>
</gene>
<evidence type="ECO:0000256" key="5">
    <source>
        <dbReference type="ARBA" id="ARBA00022801"/>
    </source>
</evidence>
<sequence>MKKIKISALIPMALMATLSLMSCSVAKQETTTAPVVDKATTSKTSDKPNILFIFADDQSPKTLGAYGNQHIKTPNLDKLAQNGVNFNNAYNMGAWNGAVCQASRAMLNSGRSVWQAHKMDRQFAQGKGVETTWAKLLEKEGYDTYMAGKWHVAASAEKVFQNAKHVRPGMPDDAYDHASQQKIYDDFMAGKTDYKSPGDFLPVGYNRPLSKNDDSWSPTDPKFTGFWKGGKHWSEVLKDDTLGFIEQAKASDNPFFMYVAFNAPHDPRQAPQAYQDMYDEESLPLPSNWADNYPERDFIGNSARLRDAALAPFPRTEYATRVHLKEYYALISHLDTQVGEILAVLKASGKMDNTYIIYTADHGLAVGERGLFGKQNMYEESVRAPFIIWGPGIEGGQTVDADIYLQDVMATSLEIAGAEKPDYVFFNSIIDLAKGKTTNSHYDAIYGAYIDSQRMIKKDGFKLLVYPLANTIKLFDLAADPDEVTNLANQAKYKSKVRNLFAELIKLQADLEDEMDLTAMYQAL</sequence>
<reference evidence="9 10" key="1">
    <citation type="submission" date="2022-01" db="EMBL/GenBank/DDBJ databases">
        <title>Paraglaciecola sp. G1-23.</title>
        <authorList>
            <person name="Jin M.S."/>
            <person name="Han D.M."/>
            <person name="Kim H.M."/>
            <person name="Jeon C.O."/>
        </authorList>
    </citation>
    <scope>NUCLEOTIDE SEQUENCE [LARGE SCALE GENOMIC DNA]</scope>
    <source>
        <strain evidence="9 10">G1-23</strain>
    </source>
</reference>
<evidence type="ECO:0000313" key="9">
    <source>
        <dbReference type="EMBL" id="MCF2947893.1"/>
    </source>
</evidence>